<evidence type="ECO:0000259" key="6">
    <source>
        <dbReference type="Pfam" id="PF00892"/>
    </source>
</evidence>
<evidence type="ECO:0000256" key="1">
    <source>
        <dbReference type="ARBA" id="ARBA00004141"/>
    </source>
</evidence>
<dbReference type="InterPro" id="IPR037185">
    <property type="entry name" value="EmrE-like"/>
</dbReference>
<keyword evidence="3 5" id="KW-1133">Transmembrane helix</keyword>
<feature type="transmembrane region" description="Helical" evidence="5">
    <location>
        <begin position="20"/>
        <end position="39"/>
    </location>
</feature>
<keyword evidence="2 5" id="KW-0812">Transmembrane</keyword>
<organism evidence="7 8">
    <name type="scientific">Phomopsis amygdali</name>
    <name type="common">Fusicoccum amygdali</name>
    <dbReference type="NCBI Taxonomy" id="1214568"/>
    <lineage>
        <taxon>Eukaryota</taxon>
        <taxon>Fungi</taxon>
        <taxon>Dikarya</taxon>
        <taxon>Ascomycota</taxon>
        <taxon>Pezizomycotina</taxon>
        <taxon>Sordariomycetes</taxon>
        <taxon>Sordariomycetidae</taxon>
        <taxon>Diaporthales</taxon>
        <taxon>Diaporthaceae</taxon>
        <taxon>Diaporthe</taxon>
    </lineage>
</organism>
<gene>
    <name evidence="7" type="ORF">N8I77_006029</name>
</gene>
<keyword evidence="8" id="KW-1185">Reference proteome</keyword>
<reference evidence="7" key="1">
    <citation type="submission" date="2023-06" db="EMBL/GenBank/DDBJ databases">
        <authorList>
            <person name="Noh H."/>
        </authorList>
    </citation>
    <scope>NUCLEOTIDE SEQUENCE</scope>
    <source>
        <strain evidence="7">DUCC20226</strain>
    </source>
</reference>
<dbReference type="PANTHER" id="PTHR22911:SF6">
    <property type="entry name" value="SOLUTE CARRIER FAMILY 35 MEMBER G1"/>
    <property type="match status" value="1"/>
</dbReference>
<name>A0AAD9SF41_PHOAM</name>
<protein>
    <recommendedName>
        <fullName evidence="6">EamA domain-containing protein</fullName>
    </recommendedName>
</protein>
<evidence type="ECO:0000256" key="3">
    <source>
        <dbReference type="ARBA" id="ARBA00022989"/>
    </source>
</evidence>
<dbReference type="AlphaFoldDB" id="A0AAD9SF41"/>
<dbReference type="PANTHER" id="PTHR22911">
    <property type="entry name" value="ACYL-MALONYL CONDENSING ENZYME-RELATED"/>
    <property type="match status" value="1"/>
</dbReference>
<evidence type="ECO:0000256" key="2">
    <source>
        <dbReference type="ARBA" id="ARBA00022692"/>
    </source>
</evidence>
<feature type="transmembrane region" description="Helical" evidence="5">
    <location>
        <begin position="300"/>
        <end position="318"/>
    </location>
</feature>
<feature type="domain" description="EamA" evidence="6">
    <location>
        <begin position="14"/>
        <end position="123"/>
    </location>
</feature>
<evidence type="ECO:0000313" key="7">
    <source>
        <dbReference type="EMBL" id="KAK2607349.1"/>
    </source>
</evidence>
<dbReference type="InterPro" id="IPR000620">
    <property type="entry name" value="EamA_dom"/>
</dbReference>
<feature type="transmembrane region" description="Helical" evidence="5">
    <location>
        <begin position="110"/>
        <end position="129"/>
    </location>
</feature>
<evidence type="ECO:0000256" key="5">
    <source>
        <dbReference type="SAM" id="Phobius"/>
    </source>
</evidence>
<dbReference type="GO" id="GO:0016020">
    <property type="term" value="C:membrane"/>
    <property type="evidence" value="ECO:0007669"/>
    <property type="project" value="UniProtKB-SubCell"/>
</dbReference>
<feature type="domain" description="EamA" evidence="6">
    <location>
        <begin position="174"/>
        <end position="317"/>
    </location>
</feature>
<comment type="caution">
    <text evidence="7">The sequence shown here is derived from an EMBL/GenBank/DDBJ whole genome shotgun (WGS) entry which is preliminary data.</text>
</comment>
<evidence type="ECO:0000313" key="8">
    <source>
        <dbReference type="Proteomes" id="UP001265746"/>
    </source>
</evidence>
<dbReference type="EMBL" id="JAUJFL010000003">
    <property type="protein sequence ID" value="KAK2607349.1"/>
    <property type="molecule type" value="Genomic_DNA"/>
</dbReference>
<dbReference type="Proteomes" id="UP001265746">
    <property type="component" value="Unassembled WGS sequence"/>
</dbReference>
<keyword evidence="4 5" id="KW-0472">Membrane</keyword>
<feature type="transmembrane region" description="Helical" evidence="5">
    <location>
        <begin position="79"/>
        <end position="98"/>
    </location>
</feature>
<proteinExistence type="predicted"/>
<dbReference type="SUPFAM" id="SSF103481">
    <property type="entry name" value="Multidrug resistance efflux transporter EmrE"/>
    <property type="match status" value="2"/>
</dbReference>
<dbReference type="Pfam" id="PF00892">
    <property type="entry name" value="EamA"/>
    <property type="match status" value="2"/>
</dbReference>
<comment type="subcellular location">
    <subcellularLocation>
        <location evidence="1">Membrane</location>
        <topology evidence="1">Multi-pass membrane protein</topology>
    </subcellularLocation>
</comment>
<sequence>MALFTKLLELGDDGMDAFQILFIRMAVTTVWCTAILCWEGKPNSLLGPKEVRGLLLLRGISGFFGIVGIWSAIKFLSLADASVVTFLTPSIVGFYSAIFLRQPYTRKEQLASLIALAGVVFIARPSFLFGNLSQNDPSSPPTVIISPVSDVAGGEHTTAPHSAEENENAAHRLTGILLALLSAFGGAGAFIAIRAIGDRCQVLTTTNFFAACCTFISATALAIAPVIGYDQPHIRFGLPHDPRQWILVSMITVCGFLAQWFLTAGLGSEQRSNKAPAMVYTGMLWTTGFDRFILGQHMHLSSLLGCALIVGSAVWVVAMPKPETKQREVSDVESYAGTRPRVAEEIEEEQVQDESVQMRILR</sequence>
<evidence type="ECO:0000256" key="4">
    <source>
        <dbReference type="ARBA" id="ARBA00023136"/>
    </source>
</evidence>
<feature type="transmembrane region" description="Helical" evidence="5">
    <location>
        <begin position="51"/>
        <end position="73"/>
    </location>
</feature>
<feature type="transmembrane region" description="Helical" evidence="5">
    <location>
        <begin position="176"/>
        <end position="196"/>
    </location>
</feature>
<feature type="transmembrane region" description="Helical" evidence="5">
    <location>
        <begin position="245"/>
        <end position="265"/>
    </location>
</feature>
<accession>A0AAD9SF41</accession>
<feature type="transmembrane region" description="Helical" evidence="5">
    <location>
        <begin position="208"/>
        <end position="229"/>
    </location>
</feature>